<dbReference type="InterPro" id="IPR024726">
    <property type="entry name" value="FhuF_C"/>
</dbReference>
<gene>
    <name evidence="3" type="ORF">GCM10014713_01990</name>
</gene>
<dbReference type="AlphaFoldDB" id="A0A918GX48"/>
<evidence type="ECO:0000259" key="1">
    <source>
        <dbReference type="Pfam" id="PF06276"/>
    </source>
</evidence>
<dbReference type="GO" id="GO:0003824">
    <property type="term" value="F:catalytic activity"/>
    <property type="evidence" value="ECO:0007669"/>
    <property type="project" value="UniProtKB-ARBA"/>
</dbReference>
<sequence length="236" mass="24968">MREVELAETGSVGGFFALRTEQPEGGAHLPLAEVYAQRPPAALGARVDRVAARLGAAERRVGASVAQLGLTARLWSVCLGSAALHGSFPDITPDTLHWDGRHTSPDDLWWSGSAARPGTADELRAAVRDGHLAPLAEALRRDGAVSARLLWGNVGSALAGAVRELARWSQAQGRPEVARRAADLARELFAHPDLAGTVRGPALRRTSCCLYYRCPGGSLCGDCVFDRPPTRPAAPA</sequence>
<dbReference type="Pfam" id="PF11575">
    <property type="entry name" value="FhuF_C"/>
    <property type="match status" value="1"/>
</dbReference>
<name>A0A918GX48_9ACTN</name>
<protein>
    <recommendedName>
        <fullName evidence="5">Ferric iron reductase</fullName>
    </recommendedName>
</protein>
<organism evidence="3 4">
    <name type="scientific">Streptomyces purpureus</name>
    <dbReference type="NCBI Taxonomy" id="1951"/>
    <lineage>
        <taxon>Bacteria</taxon>
        <taxon>Bacillati</taxon>
        <taxon>Actinomycetota</taxon>
        <taxon>Actinomycetes</taxon>
        <taxon>Kitasatosporales</taxon>
        <taxon>Streptomycetaceae</taxon>
        <taxon>Streptomyces</taxon>
    </lineage>
</organism>
<dbReference type="Pfam" id="PF06276">
    <property type="entry name" value="FhuF"/>
    <property type="match status" value="1"/>
</dbReference>
<dbReference type="EMBL" id="BMQQ01000001">
    <property type="protein sequence ID" value="GGT13102.1"/>
    <property type="molecule type" value="Genomic_DNA"/>
</dbReference>
<dbReference type="GO" id="GO:0051537">
    <property type="term" value="F:2 iron, 2 sulfur cluster binding"/>
    <property type="evidence" value="ECO:0007669"/>
    <property type="project" value="InterPro"/>
</dbReference>
<evidence type="ECO:0000313" key="3">
    <source>
        <dbReference type="EMBL" id="GGT13102.1"/>
    </source>
</evidence>
<keyword evidence="4" id="KW-1185">Reference proteome</keyword>
<proteinExistence type="predicted"/>
<evidence type="ECO:0008006" key="5">
    <source>
        <dbReference type="Google" id="ProtNLM"/>
    </source>
</evidence>
<dbReference type="Proteomes" id="UP000619486">
    <property type="component" value="Unassembled WGS sequence"/>
</dbReference>
<feature type="domain" description="Aerobactin siderophore biosynthesis IucA/IucC-like C-terminal" evidence="1">
    <location>
        <begin position="120"/>
        <end position="195"/>
    </location>
</feature>
<feature type="domain" description="Ferric siderophore reductase C-terminal" evidence="2">
    <location>
        <begin position="205"/>
        <end position="224"/>
    </location>
</feature>
<reference evidence="3" key="2">
    <citation type="submission" date="2020-09" db="EMBL/GenBank/DDBJ databases">
        <authorList>
            <person name="Sun Q."/>
            <person name="Ohkuma M."/>
        </authorList>
    </citation>
    <scope>NUCLEOTIDE SEQUENCE</scope>
    <source>
        <strain evidence="3">JCM 3172</strain>
    </source>
</reference>
<dbReference type="InterPro" id="IPR022770">
    <property type="entry name" value="IucA/IucC-like_C"/>
</dbReference>
<comment type="caution">
    <text evidence="3">The sequence shown here is derived from an EMBL/GenBank/DDBJ whole genome shotgun (WGS) entry which is preliminary data.</text>
</comment>
<accession>A0A918GX48</accession>
<reference evidence="3" key="1">
    <citation type="journal article" date="2014" name="Int. J. Syst. Evol. Microbiol.">
        <title>Complete genome sequence of Corynebacterium casei LMG S-19264T (=DSM 44701T), isolated from a smear-ripened cheese.</title>
        <authorList>
            <consortium name="US DOE Joint Genome Institute (JGI-PGF)"/>
            <person name="Walter F."/>
            <person name="Albersmeier A."/>
            <person name="Kalinowski J."/>
            <person name="Ruckert C."/>
        </authorList>
    </citation>
    <scope>NUCLEOTIDE SEQUENCE</scope>
    <source>
        <strain evidence="3">JCM 3172</strain>
    </source>
</reference>
<evidence type="ECO:0000259" key="2">
    <source>
        <dbReference type="Pfam" id="PF11575"/>
    </source>
</evidence>
<evidence type="ECO:0000313" key="4">
    <source>
        <dbReference type="Proteomes" id="UP000619486"/>
    </source>
</evidence>